<dbReference type="InterPro" id="IPR029063">
    <property type="entry name" value="SAM-dependent_MTases_sf"/>
</dbReference>
<dbReference type="NCBIfam" id="TIGR01934">
    <property type="entry name" value="MenG_MenH_UbiE"/>
    <property type="match status" value="1"/>
</dbReference>
<evidence type="ECO:0000256" key="1">
    <source>
        <dbReference type="ARBA" id="ARBA00022603"/>
    </source>
</evidence>
<dbReference type="PROSITE" id="PS01183">
    <property type="entry name" value="UBIE_1"/>
    <property type="match status" value="1"/>
</dbReference>
<dbReference type="PANTHER" id="PTHR43591:SF24">
    <property type="entry name" value="2-METHOXY-6-POLYPRENYL-1,4-BENZOQUINOL METHYLASE, MITOCHONDRIAL"/>
    <property type="match status" value="1"/>
</dbReference>
<keyword evidence="2 4" id="KW-0808">Transferase</keyword>
<dbReference type="Pfam" id="PF01209">
    <property type="entry name" value="Ubie_methyltran"/>
    <property type="match status" value="1"/>
</dbReference>
<dbReference type="CDD" id="cd02440">
    <property type="entry name" value="AdoMet_MTases"/>
    <property type="match status" value="1"/>
</dbReference>
<dbReference type="Gene3D" id="3.40.50.150">
    <property type="entry name" value="Vaccinia Virus protein VP39"/>
    <property type="match status" value="1"/>
</dbReference>
<sequence length="238" mass="25588">MKPPTGASARPATPQELFDRIAPRYDLFNSLLSAGSDRRWRREAARRLAPPPEGDVLDVATGTASLAIAVARHRPGARVVACDINASMLAVAARRLERQGLSGRITLRTAPGERLPFPDASFDAVCIAFAIDDMADRRACAAEMARVLRPGGRLVLLELGVPEQPLLRSLYLGGLGVMSLLGRARGMSGYRHLREEITTYRGPEAVRALLLDAGLTGYTRFPLTGGIAVVHAAVREKG</sequence>
<dbReference type="InterPro" id="IPR004033">
    <property type="entry name" value="UbiE/COQ5_MeTrFase"/>
</dbReference>
<keyword evidence="3" id="KW-0949">S-adenosyl-L-methionine</keyword>
<evidence type="ECO:0000313" key="4">
    <source>
        <dbReference type="EMBL" id="MFC5744333.1"/>
    </source>
</evidence>
<gene>
    <name evidence="4" type="ORF">ACFPZN_01760</name>
</gene>
<dbReference type="RefSeq" id="WP_378279406.1">
    <property type="nucleotide sequence ID" value="NZ_JBHSON010000002.1"/>
</dbReference>
<dbReference type="InterPro" id="IPR023576">
    <property type="entry name" value="UbiE/COQ5_MeTrFase_CS"/>
</dbReference>
<evidence type="ECO:0000256" key="3">
    <source>
        <dbReference type="ARBA" id="ARBA00022691"/>
    </source>
</evidence>
<dbReference type="GO" id="GO:0032259">
    <property type="term" value="P:methylation"/>
    <property type="evidence" value="ECO:0007669"/>
    <property type="project" value="UniProtKB-KW"/>
</dbReference>
<protein>
    <submittedName>
        <fullName evidence="4">Ubiquinone/menaquinone biosynthesis methyltransferase</fullName>
        <ecNumber evidence="4">2.1.1.-</ecNumber>
    </submittedName>
</protein>
<keyword evidence="1 4" id="KW-0489">Methyltransferase</keyword>
<evidence type="ECO:0000256" key="2">
    <source>
        <dbReference type="ARBA" id="ARBA00022679"/>
    </source>
</evidence>
<organism evidence="4 5">
    <name type="scientific">Actinomadura rugatobispora</name>
    <dbReference type="NCBI Taxonomy" id="1994"/>
    <lineage>
        <taxon>Bacteria</taxon>
        <taxon>Bacillati</taxon>
        <taxon>Actinomycetota</taxon>
        <taxon>Actinomycetes</taxon>
        <taxon>Streptosporangiales</taxon>
        <taxon>Thermomonosporaceae</taxon>
        <taxon>Actinomadura</taxon>
    </lineage>
</organism>
<keyword evidence="5" id="KW-1185">Reference proteome</keyword>
<dbReference type="PROSITE" id="PS51608">
    <property type="entry name" value="SAM_MT_UBIE"/>
    <property type="match status" value="1"/>
</dbReference>
<reference evidence="5" key="1">
    <citation type="journal article" date="2019" name="Int. J. Syst. Evol. Microbiol.">
        <title>The Global Catalogue of Microorganisms (GCM) 10K type strain sequencing project: providing services to taxonomists for standard genome sequencing and annotation.</title>
        <authorList>
            <consortium name="The Broad Institute Genomics Platform"/>
            <consortium name="The Broad Institute Genome Sequencing Center for Infectious Disease"/>
            <person name="Wu L."/>
            <person name="Ma J."/>
        </authorList>
    </citation>
    <scope>NUCLEOTIDE SEQUENCE [LARGE SCALE GENOMIC DNA]</scope>
    <source>
        <strain evidence="5">KCTC 42087</strain>
    </source>
</reference>
<dbReference type="SUPFAM" id="SSF53335">
    <property type="entry name" value="S-adenosyl-L-methionine-dependent methyltransferases"/>
    <property type="match status" value="1"/>
</dbReference>
<dbReference type="PANTHER" id="PTHR43591">
    <property type="entry name" value="METHYLTRANSFERASE"/>
    <property type="match status" value="1"/>
</dbReference>
<dbReference type="PROSITE" id="PS01184">
    <property type="entry name" value="UBIE_2"/>
    <property type="match status" value="1"/>
</dbReference>
<accession>A0ABW0ZP97</accession>
<keyword evidence="4" id="KW-0830">Ubiquinone</keyword>
<dbReference type="GO" id="GO:0008168">
    <property type="term" value="F:methyltransferase activity"/>
    <property type="evidence" value="ECO:0007669"/>
    <property type="project" value="UniProtKB-KW"/>
</dbReference>
<comment type="caution">
    <text evidence="4">The sequence shown here is derived from an EMBL/GenBank/DDBJ whole genome shotgun (WGS) entry which is preliminary data.</text>
</comment>
<dbReference type="Proteomes" id="UP001596074">
    <property type="component" value="Unassembled WGS sequence"/>
</dbReference>
<name>A0ABW0ZP97_9ACTN</name>
<dbReference type="EMBL" id="JBHSON010000002">
    <property type="protein sequence ID" value="MFC5744333.1"/>
    <property type="molecule type" value="Genomic_DNA"/>
</dbReference>
<proteinExistence type="predicted"/>
<evidence type="ECO:0000313" key="5">
    <source>
        <dbReference type="Proteomes" id="UP001596074"/>
    </source>
</evidence>
<dbReference type="EC" id="2.1.1.-" evidence="4"/>